<proteinExistence type="predicted"/>
<feature type="transmembrane region" description="Helical" evidence="1">
    <location>
        <begin position="59"/>
        <end position="77"/>
    </location>
</feature>
<evidence type="ECO:0000313" key="3">
    <source>
        <dbReference type="Proteomes" id="UP001652503"/>
    </source>
</evidence>
<keyword evidence="3" id="KW-1185">Reference proteome</keyword>
<comment type="caution">
    <text evidence="2">The sequence shown here is derived from an EMBL/GenBank/DDBJ whole genome shotgun (WGS) entry which is preliminary data.</text>
</comment>
<accession>A0ABT2YZ83</accession>
<keyword evidence="1" id="KW-0812">Transmembrane</keyword>
<dbReference type="Pfam" id="PF10688">
    <property type="entry name" value="Imp-YgjV"/>
    <property type="match status" value="1"/>
</dbReference>
<keyword evidence="1" id="KW-1133">Transmembrane helix</keyword>
<feature type="transmembrane region" description="Helical" evidence="1">
    <location>
        <begin position="89"/>
        <end position="119"/>
    </location>
</feature>
<dbReference type="InterPro" id="IPR019629">
    <property type="entry name" value="Uncharacterised_HI1736/YgjV"/>
</dbReference>
<protein>
    <submittedName>
        <fullName evidence="2">YgjV family protein</fullName>
    </submittedName>
</protein>
<dbReference type="RefSeq" id="WP_263720685.1">
    <property type="nucleotide sequence ID" value="NZ_JAOWLA010000004.1"/>
</dbReference>
<keyword evidence="1" id="KW-0472">Membrane</keyword>
<sequence>MTFLIDQAAVLPLATLFGTAGLAAQLVWPLFRSRETMLTVQLGASCCYAASYFLMGQQTGTAVCLTGAIQTTVALLAGDRPWLGKMGYVFLPVALAIGMLTFSGLPTILAVTACCLIMIGRLQSDTLRMRRIQLCAAPLGATHDILIGAWPCLAGALAAFSIAFTALRREQRERRAALGAA</sequence>
<dbReference type="EMBL" id="JAOWLA010000004">
    <property type="protein sequence ID" value="MCV2864194.1"/>
    <property type="molecule type" value="Genomic_DNA"/>
</dbReference>
<feature type="transmembrane region" description="Helical" evidence="1">
    <location>
        <begin position="147"/>
        <end position="167"/>
    </location>
</feature>
<gene>
    <name evidence="2" type="ORF">OE647_05495</name>
</gene>
<reference evidence="2 3" key="1">
    <citation type="submission" date="2022-10" db="EMBL/GenBank/DDBJ databases">
        <title>Defluviimonas sp. nov., isolated from ocean surface water.</title>
        <authorList>
            <person name="He W."/>
            <person name="Wang L."/>
            <person name="Zhang D.-F."/>
        </authorList>
    </citation>
    <scope>NUCLEOTIDE SEQUENCE [LARGE SCALE GENOMIC DNA]</scope>
    <source>
        <strain evidence="2 3">WL0075</strain>
    </source>
</reference>
<dbReference type="Proteomes" id="UP001652503">
    <property type="component" value="Unassembled WGS sequence"/>
</dbReference>
<organism evidence="2 3">
    <name type="scientific">Albidovulum sediminicola</name>
    <dbReference type="NCBI Taxonomy" id="2984331"/>
    <lineage>
        <taxon>Bacteria</taxon>
        <taxon>Pseudomonadati</taxon>
        <taxon>Pseudomonadota</taxon>
        <taxon>Alphaproteobacteria</taxon>
        <taxon>Rhodobacterales</taxon>
        <taxon>Paracoccaceae</taxon>
        <taxon>Albidovulum</taxon>
    </lineage>
</organism>
<evidence type="ECO:0000313" key="2">
    <source>
        <dbReference type="EMBL" id="MCV2864194.1"/>
    </source>
</evidence>
<evidence type="ECO:0000256" key="1">
    <source>
        <dbReference type="SAM" id="Phobius"/>
    </source>
</evidence>
<name>A0ABT2YZ83_9RHOB</name>